<feature type="domain" description="DUF7947" evidence="2">
    <location>
        <begin position="197"/>
        <end position="266"/>
    </location>
</feature>
<reference evidence="4" key="1">
    <citation type="journal article" date="2019" name="Int. J. Syst. Evol. Microbiol.">
        <title>The Global Catalogue of Microorganisms (GCM) 10K type strain sequencing project: providing services to taxonomists for standard genome sequencing and annotation.</title>
        <authorList>
            <consortium name="The Broad Institute Genomics Platform"/>
            <consortium name="The Broad Institute Genome Sequencing Center for Infectious Disease"/>
            <person name="Wu L."/>
            <person name="Ma J."/>
        </authorList>
    </citation>
    <scope>NUCLEOTIDE SEQUENCE [LARGE SCALE GENOMIC DNA]</scope>
    <source>
        <strain evidence="4">LMG 29247</strain>
    </source>
</reference>
<dbReference type="Pfam" id="PF25678">
    <property type="entry name" value="DUF7946"/>
    <property type="match status" value="1"/>
</dbReference>
<evidence type="ECO:0000313" key="4">
    <source>
        <dbReference type="Proteomes" id="UP001597304"/>
    </source>
</evidence>
<proteinExistence type="predicted"/>
<dbReference type="InterPro" id="IPR057706">
    <property type="entry name" value="DUF7946"/>
</dbReference>
<gene>
    <name evidence="3" type="ORF">ACFSF0_04325</name>
</gene>
<organism evidence="3 4">
    <name type="scientific">Ottowia flava</name>
    <dbReference type="NCBI Taxonomy" id="2675430"/>
    <lineage>
        <taxon>Bacteria</taxon>
        <taxon>Pseudomonadati</taxon>
        <taxon>Pseudomonadota</taxon>
        <taxon>Betaproteobacteria</taxon>
        <taxon>Burkholderiales</taxon>
        <taxon>Comamonadaceae</taxon>
        <taxon>Ottowia</taxon>
    </lineage>
</organism>
<dbReference type="InterPro" id="IPR057707">
    <property type="entry name" value="DUF7947"/>
</dbReference>
<accession>A0ABW4KPW4</accession>
<comment type="caution">
    <text evidence="3">The sequence shown here is derived from an EMBL/GenBank/DDBJ whole genome shotgun (WGS) entry which is preliminary data.</text>
</comment>
<keyword evidence="4" id="KW-1185">Reference proteome</keyword>
<sequence>MIGKVEITYDGNDAERHVIDAMELSESLGGFARILATAGHFAITGEFVRKLPAQNARVFVAEAEPKCFNLLYEVWELAKQQQVFQGFAGAILAALVAYIVAKAANNHEEVKHLAAALQTALSANGQRERELVDRMFSTIDKMADSLKPAVKQAVTPIGGSASQITVNGTVFDSEDKAAIMALASNEVTDERPWAAVITELDRENATGKVRLAGDDESRVPISITDPLFRVQANPYLSAFIDGTPITLVGKAELNDGDIRRLFISNVG</sequence>
<dbReference type="RefSeq" id="WP_147914107.1">
    <property type="nucleotide sequence ID" value="NZ_JBHUEJ010000011.1"/>
</dbReference>
<evidence type="ECO:0000259" key="2">
    <source>
        <dbReference type="Pfam" id="PF25679"/>
    </source>
</evidence>
<dbReference type="EMBL" id="JBHUEJ010000011">
    <property type="protein sequence ID" value="MFD1709819.1"/>
    <property type="molecule type" value="Genomic_DNA"/>
</dbReference>
<protein>
    <submittedName>
        <fullName evidence="3">Uncharacterized protein</fullName>
    </submittedName>
</protein>
<feature type="domain" description="DUF7946" evidence="1">
    <location>
        <begin position="6"/>
        <end position="179"/>
    </location>
</feature>
<evidence type="ECO:0000313" key="3">
    <source>
        <dbReference type="EMBL" id="MFD1709819.1"/>
    </source>
</evidence>
<evidence type="ECO:0000259" key="1">
    <source>
        <dbReference type="Pfam" id="PF25678"/>
    </source>
</evidence>
<dbReference type="Pfam" id="PF25679">
    <property type="entry name" value="DUF7947"/>
    <property type="match status" value="1"/>
</dbReference>
<dbReference type="Proteomes" id="UP001597304">
    <property type="component" value="Unassembled WGS sequence"/>
</dbReference>
<name>A0ABW4KPW4_9BURK</name>